<dbReference type="PANTHER" id="PTHR30408:SF12">
    <property type="entry name" value="TYPE I RESTRICTION ENZYME MJAVIII SPECIFICITY SUBUNIT"/>
    <property type="match status" value="1"/>
</dbReference>
<dbReference type="InterPro" id="IPR052021">
    <property type="entry name" value="Type-I_RS_S_subunit"/>
</dbReference>
<dbReference type="GO" id="GO:0003677">
    <property type="term" value="F:DNA binding"/>
    <property type="evidence" value="ECO:0007669"/>
    <property type="project" value="UniProtKB-KW"/>
</dbReference>
<evidence type="ECO:0000256" key="1">
    <source>
        <dbReference type="ARBA" id="ARBA00010923"/>
    </source>
</evidence>
<dbReference type="GO" id="GO:0009307">
    <property type="term" value="P:DNA restriction-modification system"/>
    <property type="evidence" value="ECO:0007669"/>
    <property type="project" value="UniProtKB-KW"/>
</dbReference>
<protein>
    <submittedName>
        <fullName evidence="5">Type I restriction enzyme, S subunit</fullName>
    </submittedName>
</protein>
<dbReference type="InterPro" id="IPR044946">
    <property type="entry name" value="Restrct_endonuc_typeI_TRD_sf"/>
</dbReference>
<keyword evidence="2" id="KW-0680">Restriction system</keyword>
<accession>A0A1M6WMA2</accession>
<evidence type="ECO:0000313" key="6">
    <source>
        <dbReference type="Proteomes" id="UP000184263"/>
    </source>
</evidence>
<dbReference type="OrthoDB" id="9795776at2"/>
<dbReference type="AlphaFoldDB" id="A0A1M6WMA2"/>
<dbReference type="Gene3D" id="3.90.220.20">
    <property type="entry name" value="DNA methylase specificity domains"/>
    <property type="match status" value="2"/>
</dbReference>
<gene>
    <name evidence="5" type="ORF">SAMN05216582_12628</name>
</gene>
<evidence type="ECO:0000256" key="2">
    <source>
        <dbReference type="ARBA" id="ARBA00022747"/>
    </source>
</evidence>
<dbReference type="InterPro" id="IPR000055">
    <property type="entry name" value="Restrct_endonuc_typeI_TRD"/>
</dbReference>
<evidence type="ECO:0000259" key="4">
    <source>
        <dbReference type="Pfam" id="PF01420"/>
    </source>
</evidence>
<dbReference type="PANTHER" id="PTHR30408">
    <property type="entry name" value="TYPE-1 RESTRICTION ENZYME ECOKI SPECIFICITY PROTEIN"/>
    <property type="match status" value="1"/>
</dbReference>
<dbReference type="EMBL" id="FRBC01000026">
    <property type="protein sequence ID" value="SHK94655.1"/>
    <property type="molecule type" value="Genomic_DNA"/>
</dbReference>
<proteinExistence type="inferred from homology"/>
<comment type="similarity">
    <text evidence="1">Belongs to the type-I restriction system S methylase family.</text>
</comment>
<dbReference type="Gene3D" id="1.10.287.1120">
    <property type="entry name" value="Bipartite methylase S protein"/>
    <property type="match status" value="1"/>
</dbReference>
<organism evidence="5 6">
    <name type="scientific">Selenomonas ruminantium</name>
    <dbReference type="NCBI Taxonomy" id="971"/>
    <lineage>
        <taxon>Bacteria</taxon>
        <taxon>Bacillati</taxon>
        <taxon>Bacillota</taxon>
        <taxon>Negativicutes</taxon>
        <taxon>Selenomonadales</taxon>
        <taxon>Selenomonadaceae</taxon>
        <taxon>Selenomonas</taxon>
    </lineage>
</organism>
<evidence type="ECO:0000256" key="3">
    <source>
        <dbReference type="ARBA" id="ARBA00023125"/>
    </source>
</evidence>
<dbReference type="RefSeq" id="WP_073091760.1">
    <property type="nucleotide sequence ID" value="NZ_FRBC01000026.1"/>
</dbReference>
<dbReference type="CDD" id="cd17265">
    <property type="entry name" value="RMtype1_S_Eco4255III-TRD2-CR2_like"/>
    <property type="match status" value="1"/>
</dbReference>
<reference evidence="5 6" key="1">
    <citation type="submission" date="2016-11" db="EMBL/GenBank/DDBJ databases">
        <authorList>
            <person name="Jaros S."/>
            <person name="Januszkiewicz K."/>
            <person name="Wedrychowicz H."/>
        </authorList>
    </citation>
    <scope>NUCLEOTIDE SEQUENCE [LARGE SCALE GENOMIC DNA]</scope>
    <source>
        <strain evidence="5 6">HD4</strain>
    </source>
</reference>
<dbReference type="SUPFAM" id="SSF116734">
    <property type="entry name" value="DNA methylase specificity domain"/>
    <property type="match status" value="2"/>
</dbReference>
<dbReference type="Proteomes" id="UP000184263">
    <property type="component" value="Unassembled WGS sequence"/>
</dbReference>
<name>A0A1M6WMA2_SELRU</name>
<sequence length="442" mass="51074">MREMKDSGIAWIGEIPKDWSVIPLKYLLSNEIDSLRVGPFGSELKSTDFTDEGYWVYNQRTVLDYNFTTNDTYISEEKYRTMAGFQIRPKDILITTRGTIGRICRISDKFYKGVIHPCIIKFRINEDVVLYPYLELIFNSSSLFLTQLTYQSNATTIEVIYGGTLKNLMVPIPTDINLQKRISKYLMRRCNEIDNIIKDIQRQIEVLQEYKQSVITEAVTKGLDKDVAMKDSGIDWIGNIPHHWTVKKVKYLGDSRNGLTYKPIDIVDENEGTLVLRSSNIQDGKLVFDDNVYVSSRIPKNLKVKKGDILICSRNGSRELIGKNTLIDDVDATFGAFMMIYRCIAPRFIYYVLNSEVFKYYLGTFFTSTINQLTGSNFNNMKIVFCPDEEERQKITNYLDEKCSKIDVIIADKQKQLDTLIEYKKSLIYEYVTGKKEVPMDA</sequence>
<evidence type="ECO:0000313" key="5">
    <source>
        <dbReference type="EMBL" id="SHK94655.1"/>
    </source>
</evidence>
<feature type="domain" description="Type I restriction modification DNA specificity" evidence="4">
    <location>
        <begin position="66"/>
        <end position="205"/>
    </location>
</feature>
<keyword evidence="3" id="KW-0238">DNA-binding</keyword>
<dbReference type="Pfam" id="PF01420">
    <property type="entry name" value="Methylase_S"/>
    <property type="match status" value="1"/>
</dbReference>